<keyword evidence="3" id="KW-1185">Reference proteome</keyword>
<dbReference type="EMBL" id="SJFN01000081">
    <property type="protein sequence ID" value="TBW31853.1"/>
    <property type="molecule type" value="Genomic_DNA"/>
</dbReference>
<evidence type="ECO:0000313" key="2">
    <source>
        <dbReference type="EMBL" id="TBW31853.1"/>
    </source>
</evidence>
<dbReference type="AlphaFoldDB" id="A0A4Q9VBW1"/>
<evidence type="ECO:0000313" key="3">
    <source>
        <dbReference type="Proteomes" id="UP000292781"/>
    </source>
</evidence>
<keyword evidence="1" id="KW-0732">Signal</keyword>
<comment type="caution">
    <text evidence="2">The sequence shown here is derived from an EMBL/GenBank/DDBJ whole genome shotgun (WGS) entry which is preliminary data.</text>
</comment>
<feature type="signal peptide" evidence="1">
    <location>
        <begin position="1"/>
        <end position="20"/>
    </location>
</feature>
<feature type="chain" id="PRO_5020943688" evidence="1">
    <location>
        <begin position="21"/>
        <end position="116"/>
    </location>
</feature>
<organism evidence="2 3">
    <name type="scientific">Siculibacillus lacustris</name>
    <dbReference type="NCBI Taxonomy" id="1549641"/>
    <lineage>
        <taxon>Bacteria</taxon>
        <taxon>Pseudomonadati</taxon>
        <taxon>Pseudomonadota</taxon>
        <taxon>Alphaproteobacteria</taxon>
        <taxon>Hyphomicrobiales</taxon>
        <taxon>Ancalomicrobiaceae</taxon>
        <taxon>Siculibacillus</taxon>
    </lineage>
</organism>
<dbReference type="RefSeq" id="WP_131312023.1">
    <property type="nucleotide sequence ID" value="NZ_SJFN01000081.1"/>
</dbReference>
<protein>
    <submittedName>
        <fullName evidence="2">Uncharacterized protein</fullName>
    </submittedName>
</protein>
<sequence>MVRITIVVITLLGFATAAFADIVPPNHQKMGAMVVRRNAENATDGKWITAKGFTCSNSMRVAPDTYGVELRKQILELDSREFHSWVVACADGTSYILSVHRNLEPVRSEPSVRRLD</sequence>
<proteinExistence type="predicted"/>
<dbReference type="Proteomes" id="UP000292781">
    <property type="component" value="Unassembled WGS sequence"/>
</dbReference>
<accession>A0A4Q9VBW1</accession>
<reference evidence="2 3" key="1">
    <citation type="submission" date="2019-02" db="EMBL/GenBank/DDBJ databases">
        <title>Siculibacillus lacustris gen. nov., sp. nov., a new rosette-forming bacterium isolated from a freshwater crater lake (Lake St. Ana, Romania).</title>
        <authorList>
            <person name="Felfoldi T."/>
            <person name="Marton Z."/>
            <person name="Szabo A."/>
            <person name="Mentes A."/>
            <person name="Boka K."/>
            <person name="Marialigeti K."/>
            <person name="Mathe I."/>
            <person name="Koncz M."/>
            <person name="Schumann P."/>
            <person name="Toth E."/>
        </authorList>
    </citation>
    <scope>NUCLEOTIDE SEQUENCE [LARGE SCALE GENOMIC DNA]</scope>
    <source>
        <strain evidence="2 3">SA-279</strain>
    </source>
</reference>
<evidence type="ECO:0000256" key="1">
    <source>
        <dbReference type="SAM" id="SignalP"/>
    </source>
</evidence>
<name>A0A4Q9VBW1_9HYPH</name>
<gene>
    <name evidence="2" type="ORF">EYW49_22760</name>
</gene>